<dbReference type="AlphaFoldDB" id="A0AAN6GW24"/>
<dbReference type="Proteomes" id="UP001176517">
    <property type="component" value="Unassembled WGS sequence"/>
</dbReference>
<keyword evidence="1" id="KW-0732">Signal</keyword>
<organism evidence="2 3">
    <name type="scientific">Tilletia horrida</name>
    <dbReference type="NCBI Taxonomy" id="155126"/>
    <lineage>
        <taxon>Eukaryota</taxon>
        <taxon>Fungi</taxon>
        <taxon>Dikarya</taxon>
        <taxon>Basidiomycota</taxon>
        <taxon>Ustilaginomycotina</taxon>
        <taxon>Exobasidiomycetes</taxon>
        <taxon>Tilletiales</taxon>
        <taxon>Tilletiaceae</taxon>
        <taxon>Tilletia</taxon>
    </lineage>
</organism>
<evidence type="ECO:0000313" key="2">
    <source>
        <dbReference type="EMBL" id="KAK0557595.1"/>
    </source>
</evidence>
<reference evidence="2" key="1">
    <citation type="journal article" date="2023" name="PhytoFront">
        <title>Draft Genome Resources of Seven Strains of Tilletia horrida, Causal Agent of Kernel Smut of Rice.</title>
        <authorList>
            <person name="Khanal S."/>
            <person name="Antony Babu S."/>
            <person name="Zhou X.G."/>
        </authorList>
    </citation>
    <scope>NUCLEOTIDE SEQUENCE</scope>
    <source>
        <strain evidence="2">TX6</strain>
    </source>
</reference>
<gene>
    <name evidence="2" type="ORF">OC846_000383</name>
</gene>
<feature type="chain" id="PRO_5042962373" evidence="1">
    <location>
        <begin position="21"/>
        <end position="317"/>
    </location>
</feature>
<proteinExistence type="predicted"/>
<feature type="signal peptide" evidence="1">
    <location>
        <begin position="1"/>
        <end position="20"/>
    </location>
</feature>
<accession>A0AAN6GW24</accession>
<sequence length="317" mass="35185">MVAPKSLLALAALLPACALAKTTSTFDPQHMVKPTFSIDKLPKKWEKGQVGTNQCDKWKPHNQNSMCQNVFFNSIHDFCLWGPIEPNSRIGSKEKEMVAYCTKEGYGTRLIPDGTIKRAHFVRAPSFFQLTGYGDFTKIGVRAKDDGGELDSHGADGYGNPPGGIVFSRTIPGTNHKWTQMHEWASFMSATEFSFRACFDTAPEKLRLCPHQYDEMGARFSHPGDYGSGFDECHGDDGHFPGWYRMTKTVSGTAVYSSSFFWQGDAHTPKPHKPGKTSDCKSYATIKSGPAKVVPRDVELPQITHVSGKRGHHFGHH</sequence>
<evidence type="ECO:0000256" key="1">
    <source>
        <dbReference type="SAM" id="SignalP"/>
    </source>
</evidence>
<name>A0AAN6GW24_9BASI</name>
<comment type="caution">
    <text evidence="2">The sequence shown here is derived from an EMBL/GenBank/DDBJ whole genome shotgun (WGS) entry which is preliminary data.</text>
</comment>
<dbReference type="EMBL" id="JAPDMZ010000004">
    <property type="protein sequence ID" value="KAK0557595.1"/>
    <property type="molecule type" value="Genomic_DNA"/>
</dbReference>
<evidence type="ECO:0000313" key="3">
    <source>
        <dbReference type="Proteomes" id="UP001176517"/>
    </source>
</evidence>
<keyword evidence="3" id="KW-1185">Reference proteome</keyword>
<protein>
    <submittedName>
        <fullName evidence="2">Uncharacterized protein</fullName>
    </submittedName>
</protein>